<feature type="transmembrane region" description="Helical" evidence="1">
    <location>
        <begin position="102"/>
        <end position="121"/>
    </location>
</feature>
<sequence>MIKMKKTVIIIFFILMLPTCIYGNEYEDEDNIDLIMEQLEILNLDEIEEAIKSIDDITYEYFPKLNFKDFISSIIKGDRIIEAKDILKGMGEFFLKEVLENINLLIEILAITIICAVLTNLQSSFENDTVGELAYYICYILLTTIVIKSFTIIMLLGKNTVDSMVNFMQIILPILLTLLVAVGGVTANALFHPIVLGSINIVGILVKDMIFPFIYFSFIIGLISRISKKVQFTKLSELLRQVVITVIGASLTVFIGIMSMYGIASKVDGVTVRTAKFAVDKFVPIVGKFLSDAMDTVVGCSAVLKNAVGVIGLFTLFLICIIPIIKIVALIFIYKVVIAVIEPVSTIEIGECLNEVSKSLLLVLASLLSISIMFFITITIIVEAGNVTMMLR</sequence>
<dbReference type="Pfam" id="PF09546">
    <property type="entry name" value="Spore_III_AE"/>
    <property type="match status" value="1"/>
</dbReference>
<dbReference type="RefSeq" id="WP_154483445.1">
    <property type="nucleotide sequence ID" value="NZ_JAJBNW010000002.1"/>
</dbReference>
<feature type="transmembrane region" description="Helical" evidence="1">
    <location>
        <begin position="243"/>
        <end position="264"/>
    </location>
</feature>
<evidence type="ECO:0000256" key="1">
    <source>
        <dbReference type="SAM" id="Phobius"/>
    </source>
</evidence>
<name>A0A844FFY0_9FIRM</name>
<dbReference type="Proteomes" id="UP001108123">
    <property type="component" value="Unassembled WGS sequence"/>
</dbReference>
<reference evidence="3 4" key="1">
    <citation type="submission" date="2019-08" db="EMBL/GenBank/DDBJ databases">
        <title>In-depth cultivation of the pig gut microbiome towards novel bacterial diversity and tailored functional studies.</title>
        <authorList>
            <person name="Wylensek D."/>
            <person name="Hitch T.C.A."/>
            <person name="Clavel T."/>
        </authorList>
    </citation>
    <scope>NUCLEOTIDE SEQUENCE [LARGE SCALE GENOMIC DNA]</scope>
    <source>
        <strain evidence="3 4">Med78-601-WT-4W-RMD-3</strain>
    </source>
</reference>
<keyword evidence="1" id="KW-1133">Transmembrane helix</keyword>
<feature type="transmembrane region" description="Helical" evidence="1">
    <location>
        <begin position="167"/>
        <end position="190"/>
    </location>
</feature>
<accession>A0A844FFY0</accession>
<comment type="caution">
    <text evidence="3">The sequence shown here is derived from an EMBL/GenBank/DDBJ whole genome shotgun (WGS) entry which is preliminary data.</text>
</comment>
<dbReference type="NCBIfam" id="TIGR02829">
    <property type="entry name" value="spore_III_AE"/>
    <property type="match status" value="1"/>
</dbReference>
<evidence type="ECO:0000313" key="5">
    <source>
        <dbReference type="Proteomes" id="UP001108123"/>
    </source>
</evidence>
<reference evidence="2" key="2">
    <citation type="submission" date="2022-01" db="EMBL/GenBank/DDBJ databases">
        <title>Collection of gut derived symbiotic bacterial strains cultured from healthy donors.</title>
        <authorList>
            <person name="Lin H."/>
            <person name="Kohout C."/>
            <person name="Waligurski E."/>
            <person name="Pamer E.G."/>
        </authorList>
    </citation>
    <scope>NUCLEOTIDE SEQUENCE</scope>
    <source>
        <strain evidence="2">MSK.14.39</strain>
    </source>
</reference>
<feature type="transmembrane region" description="Helical" evidence="1">
    <location>
        <begin position="313"/>
        <end position="341"/>
    </location>
</feature>
<feature type="transmembrane region" description="Helical" evidence="1">
    <location>
        <begin position="133"/>
        <end position="155"/>
    </location>
</feature>
<keyword evidence="1" id="KW-0472">Membrane</keyword>
<dbReference type="OrthoDB" id="1706761at2"/>
<evidence type="ECO:0000313" key="3">
    <source>
        <dbReference type="EMBL" id="MSS42870.1"/>
    </source>
</evidence>
<dbReference type="Proteomes" id="UP000462760">
    <property type="component" value="Unassembled WGS sequence"/>
</dbReference>
<proteinExistence type="predicted"/>
<dbReference type="EMBL" id="VULR01000004">
    <property type="protein sequence ID" value="MSS42870.1"/>
    <property type="molecule type" value="Genomic_DNA"/>
</dbReference>
<dbReference type="EMBL" id="JAKNID010000004">
    <property type="protein sequence ID" value="MCG4564229.1"/>
    <property type="molecule type" value="Genomic_DNA"/>
</dbReference>
<dbReference type="InterPro" id="IPR014194">
    <property type="entry name" value="Spore_III_AE"/>
</dbReference>
<gene>
    <name evidence="3" type="primary">spoIIIAE</name>
    <name evidence="3" type="ORF">FYJ27_03865</name>
    <name evidence="2" type="ORF">L0P62_02100</name>
</gene>
<feature type="transmembrane region" description="Helical" evidence="1">
    <location>
        <begin position="361"/>
        <end position="382"/>
    </location>
</feature>
<dbReference type="AlphaFoldDB" id="A0A844FFY0"/>
<evidence type="ECO:0000313" key="4">
    <source>
        <dbReference type="Proteomes" id="UP000462760"/>
    </source>
</evidence>
<feature type="transmembrane region" description="Helical" evidence="1">
    <location>
        <begin position="202"/>
        <end position="223"/>
    </location>
</feature>
<keyword evidence="1" id="KW-0812">Transmembrane</keyword>
<evidence type="ECO:0000313" key="2">
    <source>
        <dbReference type="EMBL" id="MCG4564229.1"/>
    </source>
</evidence>
<keyword evidence="5" id="KW-1185">Reference proteome</keyword>
<protein>
    <submittedName>
        <fullName evidence="3">Stage III sporulation protein AE</fullName>
    </submittedName>
</protein>
<organism evidence="3 4">
    <name type="scientific">Anaerosalibacter bizertensis</name>
    <dbReference type="NCBI Taxonomy" id="932217"/>
    <lineage>
        <taxon>Bacteria</taxon>
        <taxon>Bacillati</taxon>
        <taxon>Bacillota</taxon>
        <taxon>Tissierellia</taxon>
        <taxon>Tissierellales</taxon>
        <taxon>Sporanaerobacteraceae</taxon>
        <taxon>Anaerosalibacter</taxon>
    </lineage>
</organism>